<organism evidence="1 2">
    <name type="scientific">candidate division MSBL1 archaeon SCGC-AAA382A20</name>
    <dbReference type="NCBI Taxonomy" id="1698280"/>
    <lineage>
        <taxon>Archaea</taxon>
        <taxon>Methanobacteriati</taxon>
        <taxon>Methanobacteriota</taxon>
        <taxon>candidate division MSBL1</taxon>
    </lineage>
</organism>
<evidence type="ECO:0000313" key="2">
    <source>
        <dbReference type="Proteomes" id="UP000070263"/>
    </source>
</evidence>
<evidence type="ECO:0000313" key="1">
    <source>
        <dbReference type="EMBL" id="KXB05674.1"/>
    </source>
</evidence>
<dbReference type="AlphaFoldDB" id="A0A133VGX0"/>
<dbReference type="Proteomes" id="UP000070263">
    <property type="component" value="Unassembled WGS sequence"/>
</dbReference>
<sequence length="69" mass="8071">MDNDTKQKVKARLEYLANEMRATAKKVENEGNPKKEKERVIKKQRSYGVTILSLIITPFYVRNRVDIGF</sequence>
<comment type="caution">
    <text evidence="1">The sequence shown here is derived from an EMBL/GenBank/DDBJ whole genome shotgun (WGS) entry which is preliminary data.</text>
</comment>
<gene>
    <name evidence="1" type="ORF">AKJ51_04875</name>
</gene>
<keyword evidence="2" id="KW-1185">Reference proteome</keyword>
<accession>A0A133VGX0</accession>
<name>A0A133VGX0_9EURY</name>
<reference evidence="1 2" key="1">
    <citation type="journal article" date="2016" name="Sci. Rep.">
        <title>Metabolic traits of an uncultured archaeal lineage -MSBL1- from brine pools of the Red Sea.</title>
        <authorList>
            <person name="Mwirichia R."/>
            <person name="Alam I."/>
            <person name="Rashid M."/>
            <person name="Vinu M."/>
            <person name="Ba-Alawi W."/>
            <person name="Anthony Kamau A."/>
            <person name="Kamanda Ngugi D."/>
            <person name="Goker M."/>
            <person name="Klenk H.P."/>
            <person name="Bajic V."/>
            <person name="Stingl U."/>
        </authorList>
    </citation>
    <scope>NUCLEOTIDE SEQUENCE [LARGE SCALE GENOMIC DNA]</scope>
    <source>
        <strain evidence="1">SCGC-AAA382A20</strain>
    </source>
</reference>
<dbReference type="EMBL" id="LHYE01000085">
    <property type="protein sequence ID" value="KXB05674.1"/>
    <property type="molecule type" value="Genomic_DNA"/>
</dbReference>
<protein>
    <submittedName>
        <fullName evidence="1">Uncharacterized protein</fullName>
    </submittedName>
</protein>
<proteinExistence type="predicted"/>